<name>X0X6R6_9ZZZZ</name>
<accession>X0X6R6</accession>
<evidence type="ECO:0000313" key="1">
    <source>
        <dbReference type="EMBL" id="GAG20671.1"/>
    </source>
</evidence>
<comment type="caution">
    <text evidence="1">The sequence shown here is derived from an EMBL/GenBank/DDBJ whole genome shotgun (WGS) entry which is preliminary data.</text>
</comment>
<dbReference type="EMBL" id="BARS01030340">
    <property type="protein sequence ID" value="GAG20671.1"/>
    <property type="molecule type" value="Genomic_DNA"/>
</dbReference>
<organism evidence="1">
    <name type="scientific">marine sediment metagenome</name>
    <dbReference type="NCBI Taxonomy" id="412755"/>
    <lineage>
        <taxon>unclassified sequences</taxon>
        <taxon>metagenomes</taxon>
        <taxon>ecological metagenomes</taxon>
    </lineage>
</organism>
<gene>
    <name evidence="1" type="ORF">S01H1_47324</name>
</gene>
<dbReference type="AlphaFoldDB" id="X0X6R6"/>
<sequence length="262" mass="27968">STAGKIVLDVLASIQARGSLTVLQPTFSATVDSKGYPWPSYLSMDINPGETLYGLLERMVALGHEWNIVPANFDEGGESGFRLNIYTARALQPAGGLGDDHTLVADGPVIMPSDATVGGRLVQAVNMPNKIYVLGGDGRWSSATQEPFEGVDGYKAAFGQIEEMITAGTGLGQETLAQYAGARLNDLKAQENAVQLDMQRSSTLRPFLHFRVGDSINVDVPPYFTDQPSQRVSAISADLKGEGADVTFVVDFGRVITEGEAL</sequence>
<feature type="non-terminal residue" evidence="1">
    <location>
        <position position="262"/>
    </location>
</feature>
<protein>
    <submittedName>
        <fullName evidence="1">Uncharacterized protein</fullName>
    </submittedName>
</protein>
<proteinExistence type="predicted"/>
<reference evidence="1" key="1">
    <citation type="journal article" date="2014" name="Front. Microbiol.">
        <title>High frequency of phylogenetically diverse reductive dehalogenase-homologous genes in deep subseafloor sedimentary metagenomes.</title>
        <authorList>
            <person name="Kawai M."/>
            <person name="Futagami T."/>
            <person name="Toyoda A."/>
            <person name="Takaki Y."/>
            <person name="Nishi S."/>
            <person name="Hori S."/>
            <person name="Arai W."/>
            <person name="Tsubouchi T."/>
            <person name="Morono Y."/>
            <person name="Uchiyama I."/>
            <person name="Ito T."/>
            <person name="Fujiyama A."/>
            <person name="Inagaki F."/>
            <person name="Takami H."/>
        </authorList>
    </citation>
    <scope>NUCLEOTIDE SEQUENCE</scope>
    <source>
        <strain evidence="1">Expedition CK06-06</strain>
    </source>
</reference>
<feature type="non-terminal residue" evidence="1">
    <location>
        <position position="1"/>
    </location>
</feature>